<proteinExistence type="inferred from homology"/>
<comment type="subunit">
    <text evidence="8">Homodimer. Interacts with the U5-102 kDa protein subunit of the spliceosome.</text>
</comment>
<dbReference type="CDD" id="cd02986">
    <property type="entry name" value="DLP"/>
    <property type="match status" value="1"/>
</dbReference>
<dbReference type="SUPFAM" id="SSF52833">
    <property type="entry name" value="Thioredoxin-like"/>
    <property type="match status" value="1"/>
</dbReference>
<comment type="subcellular location">
    <subcellularLocation>
        <location evidence="1">Nucleus</location>
    </subcellularLocation>
</comment>
<evidence type="ECO:0000256" key="1">
    <source>
        <dbReference type="ARBA" id="ARBA00004123"/>
    </source>
</evidence>
<dbReference type="GO" id="GO:0000398">
    <property type="term" value="P:mRNA splicing, via spliceosome"/>
    <property type="evidence" value="ECO:0007669"/>
    <property type="project" value="InterPro"/>
</dbReference>
<dbReference type="FunFam" id="3.40.30.10:FF:000059">
    <property type="entry name" value="Thioredoxin-like protein"/>
    <property type="match status" value="1"/>
</dbReference>
<dbReference type="PANTHER" id="PTHR12052:SF4">
    <property type="entry name" value="THIOREDOXIN-LIKE PROTEIN 4B"/>
    <property type="match status" value="1"/>
</dbReference>
<dbReference type="Pfam" id="PF02966">
    <property type="entry name" value="DIM1"/>
    <property type="match status" value="1"/>
</dbReference>
<name>A0A8C6TRD6_9GOBI</name>
<keyword evidence="3" id="KW-0507">mRNA processing</keyword>
<dbReference type="InterPro" id="IPR004123">
    <property type="entry name" value="Dim1"/>
</dbReference>
<dbReference type="InterPro" id="IPR036249">
    <property type="entry name" value="Thioredoxin-like_sf"/>
</dbReference>
<accession>A0A8C6TRD6</accession>
<dbReference type="Gene3D" id="3.40.30.10">
    <property type="entry name" value="Glutaredoxin"/>
    <property type="match status" value="1"/>
</dbReference>
<reference evidence="10" key="2">
    <citation type="submission" date="2025-09" db="UniProtKB">
        <authorList>
            <consortium name="Ensembl"/>
        </authorList>
    </citation>
    <scope>IDENTIFICATION</scope>
</reference>
<reference evidence="10" key="1">
    <citation type="submission" date="2025-08" db="UniProtKB">
        <authorList>
            <consortium name="Ensembl"/>
        </authorList>
    </citation>
    <scope>IDENTIFICATION</scope>
</reference>
<evidence type="ECO:0000256" key="3">
    <source>
        <dbReference type="ARBA" id="ARBA00022664"/>
    </source>
</evidence>
<evidence type="ECO:0000256" key="7">
    <source>
        <dbReference type="ARBA" id="ARBA00060348"/>
    </source>
</evidence>
<comment type="function">
    <text evidence="7">Essential role in pre-mRNA splicing. Required in cell cycle progression for S/G(2) transition.</text>
</comment>
<dbReference type="GO" id="GO:0005681">
    <property type="term" value="C:spliceosomal complex"/>
    <property type="evidence" value="ECO:0007669"/>
    <property type="project" value="TreeGrafter"/>
</dbReference>
<dbReference type="Proteomes" id="UP000694523">
    <property type="component" value="Unplaced"/>
</dbReference>
<sequence>MERKVTLCLCAIQLSRSETSDFLDYLAAVSRRTLLNVVPHAPPPPPLICLIYSCLRCVSHILFGVLDLTEVNMSLFLPKLSCKKDIDEVIKGVAEKVVVLRFGRDEDSVCLQLDEILSKTAHNLSNMASIYIVDVDKTPVYTRYFDISYIPSTVFFFNGQHMKVDYGSPDHTKFVGSFKTKQDFMDLIEVIYRGAMRGKMIVQSPIDPHNIPKYDLLYHGI</sequence>
<keyword evidence="11" id="KW-1185">Reference proteome</keyword>
<dbReference type="Ensembl" id="ENSNMLT00000027618.1">
    <property type="protein sequence ID" value="ENSNMLP00000024689.1"/>
    <property type="gene ID" value="ENSNMLG00000015806.1"/>
</dbReference>
<dbReference type="AlphaFoldDB" id="A0A8C6TRD6"/>
<evidence type="ECO:0000256" key="2">
    <source>
        <dbReference type="ARBA" id="ARBA00008241"/>
    </source>
</evidence>
<keyword evidence="4" id="KW-0508">mRNA splicing</keyword>
<dbReference type="GO" id="GO:0046540">
    <property type="term" value="C:U4/U6 x U5 tri-snRNP complex"/>
    <property type="evidence" value="ECO:0007669"/>
    <property type="project" value="InterPro"/>
</dbReference>
<dbReference type="SMART" id="SM01410">
    <property type="entry name" value="DIM1"/>
    <property type="match status" value="1"/>
</dbReference>
<evidence type="ECO:0000313" key="10">
    <source>
        <dbReference type="Ensembl" id="ENSNMLP00000024689.1"/>
    </source>
</evidence>
<dbReference type="GO" id="GO:0005682">
    <property type="term" value="C:U5 snRNP"/>
    <property type="evidence" value="ECO:0007669"/>
    <property type="project" value="TreeGrafter"/>
</dbReference>
<evidence type="ECO:0000256" key="5">
    <source>
        <dbReference type="ARBA" id="ARBA00023242"/>
    </source>
</evidence>
<protein>
    <recommendedName>
        <fullName evidence="9">Thioredoxin-like protein 4B</fullName>
    </recommendedName>
</protein>
<evidence type="ECO:0000256" key="9">
    <source>
        <dbReference type="ARBA" id="ARBA00074495"/>
    </source>
</evidence>
<organism evidence="10 11">
    <name type="scientific">Neogobius melanostomus</name>
    <name type="common">round goby</name>
    <dbReference type="NCBI Taxonomy" id="47308"/>
    <lineage>
        <taxon>Eukaryota</taxon>
        <taxon>Metazoa</taxon>
        <taxon>Chordata</taxon>
        <taxon>Craniata</taxon>
        <taxon>Vertebrata</taxon>
        <taxon>Euteleostomi</taxon>
        <taxon>Actinopterygii</taxon>
        <taxon>Neopterygii</taxon>
        <taxon>Teleostei</taxon>
        <taxon>Neoteleostei</taxon>
        <taxon>Acanthomorphata</taxon>
        <taxon>Gobiaria</taxon>
        <taxon>Gobiiformes</taxon>
        <taxon>Gobioidei</taxon>
        <taxon>Gobiidae</taxon>
        <taxon>Benthophilinae</taxon>
        <taxon>Neogobiini</taxon>
        <taxon>Neogobius</taxon>
    </lineage>
</organism>
<keyword evidence="6" id="KW-0131">Cell cycle</keyword>
<comment type="similarity">
    <text evidence="2">Belongs to the DIM1 family.</text>
</comment>
<evidence type="ECO:0000256" key="6">
    <source>
        <dbReference type="ARBA" id="ARBA00023306"/>
    </source>
</evidence>
<evidence type="ECO:0000256" key="8">
    <source>
        <dbReference type="ARBA" id="ARBA00063722"/>
    </source>
</evidence>
<dbReference type="PANTHER" id="PTHR12052">
    <property type="entry name" value="THIOREDOXIN-LIKE PROTEN 4A, 4B"/>
    <property type="match status" value="1"/>
</dbReference>
<keyword evidence="5" id="KW-0539">Nucleus</keyword>
<evidence type="ECO:0000256" key="4">
    <source>
        <dbReference type="ARBA" id="ARBA00023187"/>
    </source>
</evidence>
<evidence type="ECO:0000313" key="11">
    <source>
        <dbReference type="Proteomes" id="UP000694523"/>
    </source>
</evidence>